<gene>
    <name evidence="2" type="ORF">LIER_38799</name>
</gene>
<organism evidence="2 3">
    <name type="scientific">Lithospermum erythrorhizon</name>
    <name type="common">Purple gromwell</name>
    <name type="synonym">Lithospermum officinale var. erythrorhizon</name>
    <dbReference type="NCBI Taxonomy" id="34254"/>
    <lineage>
        <taxon>Eukaryota</taxon>
        <taxon>Viridiplantae</taxon>
        <taxon>Streptophyta</taxon>
        <taxon>Embryophyta</taxon>
        <taxon>Tracheophyta</taxon>
        <taxon>Spermatophyta</taxon>
        <taxon>Magnoliopsida</taxon>
        <taxon>eudicotyledons</taxon>
        <taxon>Gunneridae</taxon>
        <taxon>Pentapetalae</taxon>
        <taxon>asterids</taxon>
        <taxon>lamiids</taxon>
        <taxon>Boraginales</taxon>
        <taxon>Boraginaceae</taxon>
        <taxon>Boraginoideae</taxon>
        <taxon>Lithospermeae</taxon>
        <taxon>Lithospermum</taxon>
    </lineage>
</organism>
<keyword evidence="3" id="KW-1185">Reference proteome</keyword>
<reference evidence="2 3" key="1">
    <citation type="submission" date="2024-01" db="EMBL/GenBank/DDBJ databases">
        <title>The complete chloroplast genome sequence of Lithospermum erythrorhizon: insights into the phylogenetic relationship among Boraginaceae species and the maternal lineages of purple gromwells.</title>
        <authorList>
            <person name="Okada T."/>
            <person name="Watanabe K."/>
        </authorList>
    </citation>
    <scope>NUCLEOTIDE SEQUENCE [LARGE SCALE GENOMIC DNA]</scope>
</reference>
<comment type="caution">
    <text evidence="2">The sequence shown here is derived from an EMBL/GenBank/DDBJ whole genome shotgun (WGS) entry which is preliminary data.</text>
</comment>
<evidence type="ECO:0000313" key="2">
    <source>
        <dbReference type="EMBL" id="GAA0159127.1"/>
    </source>
</evidence>
<feature type="region of interest" description="Disordered" evidence="1">
    <location>
        <begin position="133"/>
        <end position="153"/>
    </location>
</feature>
<evidence type="ECO:0000313" key="3">
    <source>
        <dbReference type="Proteomes" id="UP001454036"/>
    </source>
</evidence>
<dbReference type="EMBL" id="BAABME010020034">
    <property type="protein sequence ID" value="GAA0159127.1"/>
    <property type="molecule type" value="Genomic_DNA"/>
</dbReference>
<dbReference type="Proteomes" id="UP001454036">
    <property type="component" value="Unassembled WGS sequence"/>
</dbReference>
<feature type="compositionally biased region" description="Basic and acidic residues" evidence="1">
    <location>
        <begin position="133"/>
        <end position="144"/>
    </location>
</feature>
<name>A0AAV3Q4V1_LITER</name>
<protein>
    <submittedName>
        <fullName evidence="2">Uncharacterized protein</fullName>
    </submittedName>
</protein>
<proteinExistence type="predicted"/>
<accession>A0AAV3Q4V1</accession>
<sequence length="234" mass="26108">MGFMQDDMIATVVVPNVHDPTVSEHSELITSGNHGEQVPNVQNHMISDNNLSEFDVLEDHGDLVHDIRGNMILENNSRELIASENHVDNAGDKNDYDVGEDSQWWDSESQHLLNSEQLVEALSLCDELLESQSPKRDSINKDKNQQQIKSKPKLSDYAHLGTKQFKEDLEKCQYLVSDPPNIDVDSFPEVSLSQLEFASEDSYIAWGGTKVGCENTNYQSGDSFSAEASLHAQG</sequence>
<dbReference type="AlphaFoldDB" id="A0AAV3Q4V1"/>
<evidence type="ECO:0000256" key="1">
    <source>
        <dbReference type="SAM" id="MobiDB-lite"/>
    </source>
</evidence>